<feature type="domain" description="ISXO2-like transposase" evidence="1">
    <location>
        <begin position="139"/>
        <end position="289"/>
    </location>
</feature>
<evidence type="ECO:0000313" key="3">
    <source>
        <dbReference type="EMBL" id="NPT43561.1"/>
    </source>
</evidence>
<comment type="caution">
    <text evidence="2">The sequence shown here is derived from an EMBL/GenBank/DDBJ whole genome shotgun (WGS) entry which is preliminary data.</text>
</comment>
<sequence>MSELKHTPTAGEDFPRTWSQFLDWFATEDDCLRYLERLRWRDGFVCPSCASTDAPYRASRARLMCQSCRHQGTVTAGTIFEKTRTPLKVWLAAAWYITSQKHGVSALGLQRVLGLGSYQTAWTMLHRFRRAMVRPGRERLAGMVEVDEVYLAIHDRRVAQSSAGRKSHTTKALIAVAVEILEPKGFGRIRLQPIADDTSACVLPFVREVVEPGSLLHTDGSSIYHGLTEEGYQHKRIVMSGADSPAHISMPGVHRVSALLKRWLLGTHHGAVKPLQLDHYLDEFVFRFNRRTSRSRGQLFYRLLEQAVVAEPVTYRQIAQRPPKVKASP</sequence>
<name>A0ABX2BP61_9BURK</name>
<dbReference type="EMBL" id="WOEY01000104">
    <property type="protein sequence ID" value="NPT44827.1"/>
    <property type="molecule type" value="Genomic_DNA"/>
</dbReference>
<dbReference type="InterPro" id="IPR024445">
    <property type="entry name" value="Tnp_ISXO2-like"/>
</dbReference>
<evidence type="ECO:0000313" key="2">
    <source>
        <dbReference type="EMBL" id="NPT42697.1"/>
    </source>
</evidence>
<evidence type="ECO:0000259" key="1">
    <source>
        <dbReference type="SMART" id="SM01126"/>
    </source>
</evidence>
<dbReference type="EMBL" id="WOEY01000064">
    <property type="protein sequence ID" value="NPT42697.1"/>
    <property type="molecule type" value="Genomic_DNA"/>
</dbReference>
<proteinExistence type="predicted"/>
<dbReference type="RefSeq" id="WP_172311230.1">
    <property type="nucleotide sequence ID" value="NZ_WOEY01000064.1"/>
</dbReference>
<evidence type="ECO:0000313" key="5">
    <source>
        <dbReference type="Proteomes" id="UP000652198"/>
    </source>
</evidence>
<reference evidence="2 5" key="1">
    <citation type="submission" date="2019-11" db="EMBL/GenBank/DDBJ databases">
        <title>Metabolism of dissolved organic matter in forest soils.</title>
        <authorList>
            <person name="Cyle K.T."/>
            <person name="Wilhelm R.C."/>
            <person name="Martinez C.E."/>
        </authorList>
    </citation>
    <scope>NUCLEOTIDE SEQUENCE [LARGE SCALE GENOMIC DNA]</scope>
    <source>
        <strain evidence="2 5">1N</strain>
    </source>
</reference>
<evidence type="ECO:0000313" key="4">
    <source>
        <dbReference type="EMBL" id="NPT44827.1"/>
    </source>
</evidence>
<keyword evidence="5" id="KW-1185">Reference proteome</keyword>
<dbReference type="Proteomes" id="UP000652198">
    <property type="component" value="Unassembled WGS sequence"/>
</dbReference>
<dbReference type="EMBL" id="WOEY01000079">
    <property type="protein sequence ID" value="NPT43561.1"/>
    <property type="molecule type" value="Genomic_DNA"/>
</dbReference>
<dbReference type="Pfam" id="PF12762">
    <property type="entry name" value="DDE_Tnp_IS1595"/>
    <property type="match status" value="1"/>
</dbReference>
<dbReference type="InterPro" id="IPR024442">
    <property type="entry name" value="Transposase_Zn_ribbon"/>
</dbReference>
<dbReference type="NCBIfam" id="NF033547">
    <property type="entry name" value="transpos_IS1595"/>
    <property type="match status" value="1"/>
</dbReference>
<dbReference type="SMART" id="SM01126">
    <property type="entry name" value="DDE_Tnp_IS1595"/>
    <property type="match status" value="1"/>
</dbReference>
<accession>A0ABX2BP61</accession>
<protein>
    <submittedName>
        <fullName evidence="2">IS1595 family transposase</fullName>
    </submittedName>
</protein>
<dbReference type="Pfam" id="PF12760">
    <property type="entry name" value="Zn_ribbon_IS1595"/>
    <property type="match status" value="1"/>
</dbReference>
<gene>
    <name evidence="2" type="ORF">GNZ12_15535</name>
    <name evidence="3" type="ORF">GNZ12_20060</name>
    <name evidence="4" type="ORF">GNZ12_26620</name>
</gene>
<organism evidence="2 5">
    <name type="scientific">Paraburkholderia solitsugae</name>
    <dbReference type="NCBI Taxonomy" id="2675748"/>
    <lineage>
        <taxon>Bacteria</taxon>
        <taxon>Pseudomonadati</taxon>
        <taxon>Pseudomonadota</taxon>
        <taxon>Betaproteobacteria</taxon>
        <taxon>Burkholderiales</taxon>
        <taxon>Burkholderiaceae</taxon>
        <taxon>Paraburkholderia</taxon>
    </lineage>
</organism>